<sequence>MDFEAFNSSLEHEVPPISLTVQLEALWYDGKGQWEKAHDLINDLTDNQSAHVHAYLHRKEGDLWNADYWYRRAGQQRPATTLEEEWRALVKRLL</sequence>
<dbReference type="EMBL" id="FUYS01000003">
    <property type="protein sequence ID" value="SKB45008.1"/>
    <property type="molecule type" value="Genomic_DNA"/>
</dbReference>
<evidence type="ECO:0000313" key="1">
    <source>
        <dbReference type="EMBL" id="SKB45008.1"/>
    </source>
</evidence>
<dbReference type="AlphaFoldDB" id="A0A1T5BCQ8"/>
<accession>A0A1T5BCQ8</accession>
<dbReference type="Proteomes" id="UP000190541">
    <property type="component" value="Unassembled WGS sequence"/>
</dbReference>
<protein>
    <submittedName>
        <fullName evidence="1">Uncharacterized protein</fullName>
    </submittedName>
</protein>
<gene>
    <name evidence="1" type="ORF">SAMN05660226_01387</name>
</gene>
<dbReference type="OrthoDB" id="370799at2"/>
<name>A0A1T5BCQ8_9SPHI</name>
<dbReference type="RefSeq" id="WP_079716097.1">
    <property type="nucleotide sequence ID" value="NZ_FUYS01000003.1"/>
</dbReference>
<organism evidence="1 2">
    <name type="scientific">Parapedobacter luteus</name>
    <dbReference type="NCBI Taxonomy" id="623280"/>
    <lineage>
        <taxon>Bacteria</taxon>
        <taxon>Pseudomonadati</taxon>
        <taxon>Bacteroidota</taxon>
        <taxon>Sphingobacteriia</taxon>
        <taxon>Sphingobacteriales</taxon>
        <taxon>Sphingobacteriaceae</taxon>
        <taxon>Parapedobacter</taxon>
    </lineage>
</organism>
<reference evidence="1 2" key="1">
    <citation type="submission" date="2017-02" db="EMBL/GenBank/DDBJ databases">
        <authorList>
            <person name="Peterson S.W."/>
        </authorList>
    </citation>
    <scope>NUCLEOTIDE SEQUENCE [LARGE SCALE GENOMIC DNA]</scope>
    <source>
        <strain evidence="1 2">DSM 22899</strain>
    </source>
</reference>
<dbReference type="STRING" id="623280.SAMN05660226_01387"/>
<keyword evidence="2" id="KW-1185">Reference proteome</keyword>
<proteinExistence type="predicted"/>
<evidence type="ECO:0000313" key="2">
    <source>
        <dbReference type="Proteomes" id="UP000190541"/>
    </source>
</evidence>